<protein>
    <submittedName>
        <fullName evidence="2">Uncharacterized protein</fullName>
    </submittedName>
</protein>
<name>A0A3G9GGC7_9NEIS</name>
<sequence length="50" mass="4993">MITSTTPQPLRYPPLTPSSAAGSPSGSTPAPAPSTPVQPVPQDGSINTYA</sequence>
<gene>
    <name evidence="2" type="ORF">DLM_2823</name>
</gene>
<organism evidence="2 3">
    <name type="scientific">Aquitalea magnusonii</name>
    <dbReference type="NCBI Taxonomy" id="332411"/>
    <lineage>
        <taxon>Bacteria</taxon>
        <taxon>Pseudomonadati</taxon>
        <taxon>Pseudomonadota</taxon>
        <taxon>Betaproteobacteria</taxon>
        <taxon>Neisseriales</taxon>
        <taxon>Chromobacteriaceae</taxon>
        <taxon>Aquitalea</taxon>
    </lineage>
</organism>
<accession>A0A3G9GGC7</accession>
<evidence type="ECO:0000313" key="2">
    <source>
        <dbReference type="EMBL" id="BBF86424.1"/>
    </source>
</evidence>
<reference evidence="2 3" key="2">
    <citation type="journal article" date="2017" name="Genome Announc.">
        <title>Draft genome sequence of Aquitalea magnusonii strain H3, a plant growth-promoting bacterium of duckweed Lemna minor.</title>
        <authorList>
            <person name="Ishizawa H."/>
            <person name="Kuroda M."/>
            <person name="Ike M."/>
        </authorList>
    </citation>
    <scope>NUCLEOTIDE SEQUENCE [LARGE SCALE GENOMIC DNA]</scope>
    <source>
        <strain evidence="2 3">H3</strain>
    </source>
</reference>
<dbReference type="KEGG" id="amah:DLM_2823"/>
<evidence type="ECO:0000313" key="3">
    <source>
        <dbReference type="Proteomes" id="UP000198290"/>
    </source>
</evidence>
<keyword evidence="3" id="KW-1185">Reference proteome</keyword>
<dbReference type="Proteomes" id="UP000198290">
    <property type="component" value="Chromosome"/>
</dbReference>
<feature type="compositionally biased region" description="Pro residues" evidence="1">
    <location>
        <begin position="30"/>
        <end position="39"/>
    </location>
</feature>
<dbReference type="EMBL" id="AP018823">
    <property type="protein sequence ID" value="BBF86424.1"/>
    <property type="molecule type" value="Genomic_DNA"/>
</dbReference>
<feature type="compositionally biased region" description="Low complexity" evidence="1">
    <location>
        <begin position="17"/>
        <end position="29"/>
    </location>
</feature>
<reference evidence="3" key="1">
    <citation type="journal article" date="2017" name="Biotechnol. Biofuels">
        <title>Evaluation of environmental bacterial communities as a factor affecting the growth of duckweed Lemna minor.</title>
        <authorList>
            <person name="Ishizawa H."/>
            <person name="Kuroda M."/>
            <person name="Morikawa M."/>
            <person name="Ike M."/>
        </authorList>
    </citation>
    <scope>NUCLEOTIDE SEQUENCE [LARGE SCALE GENOMIC DNA]</scope>
    <source>
        <strain evidence="3">H3</strain>
    </source>
</reference>
<evidence type="ECO:0000256" key="1">
    <source>
        <dbReference type="SAM" id="MobiDB-lite"/>
    </source>
</evidence>
<proteinExistence type="predicted"/>
<feature type="region of interest" description="Disordered" evidence="1">
    <location>
        <begin position="1"/>
        <end position="50"/>
    </location>
</feature>
<dbReference type="AlphaFoldDB" id="A0A3G9GGC7"/>
<reference evidence="3" key="3">
    <citation type="journal article" date="2017" name="Plant Physiol. Biochem.">
        <title>Differential oxidative and antioxidative response of duckweed Lemna minor toward plant growth promoting/inhibiting bacteria.</title>
        <authorList>
            <person name="Ishizawa H."/>
            <person name="Kuroda M."/>
            <person name="Morikawa M."/>
            <person name="Ike M."/>
        </authorList>
    </citation>
    <scope>NUCLEOTIDE SEQUENCE [LARGE SCALE GENOMIC DNA]</scope>
    <source>
        <strain evidence="3">H3</strain>
    </source>
</reference>